<feature type="region of interest" description="Disordered" evidence="7">
    <location>
        <begin position="269"/>
        <end position="310"/>
    </location>
</feature>
<feature type="compositionally biased region" description="Basic and acidic residues" evidence="7">
    <location>
        <begin position="291"/>
        <end position="300"/>
    </location>
</feature>
<dbReference type="CDD" id="cd16449">
    <property type="entry name" value="RING-HC"/>
    <property type="match status" value="1"/>
</dbReference>
<dbReference type="PROSITE" id="PS00018">
    <property type="entry name" value="EF_HAND_1"/>
    <property type="match status" value="1"/>
</dbReference>
<evidence type="ECO:0000256" key="7">
    <source>
        <dbReference type="SAM" id="MobiDB-lite"/>
    </source>
</evidence>
<dbReference type="EMBL" id="JAAPAO010000015">
    <property type="protein sequence ID" value="KAF4677374.1"/>
    <property type="molecule type" value="Genomic_DNA"/>
</dbReference>
<dbReference type="InterPro" id="IPR011992">
    <property type="entry name" value="EF-hand-dom_pair"/>
</dbReference>
<accession>A0A7J6N178</accession>
<dbReference type="PROSITE" id="PS50222">
    <property type="entry name" value="EF_HAND_2"/>
    <property type="match status" value="1"/>
</dbReference>
<dbReference type="InterPro" id="IPR017907">
    <property type="entry name" value="Znf_RING_CS"/>
</dbReference>
<dbReference type="PROSITE" id="PS50089">
    <property type="entry name" value="ZF_RING_2"/>
    <property type="match status" value="1"/>
</dbReference>
<keyword evidence="11" id="KW-1185">Reference proteome</keyword>
<feature type="compositionally biased region" description="Basic and acidic residues" evidence="7">
    <location>
        <begin position="749"/>
        <end position="773"/>
    </location>
</feature>
<evidence type="ECO:0000256" key="2">
    <source>
        <dbReference type="ARBA" id="ARBA00022771"/>
    </source>
</evidence>
<evidence type="ECO:0000256" key="3">
    <source>
        <dbReference type="ARBA" id="ARBA00022833"/>
    </source>
</evidence>
<dbReference type="InterPro" id="IPR001841">
    <property type="entry name" value="Znf_RING"/>
</dbReference>
<dbReference type="Proteomes" id="UP000591131">
    <property type="component" value="Unassembled WGS sequence"/>
</dbReference>
<dbReference type="SMART" id="SM00184">
    <property type="entry name" value="RING"/>
    <property type="match status" value="1"/>
</dbReference>
<gene>
    <name evidence="10" type="ORF">FOL47_001960</name>
</gene>
<dbReference type="PROSITE" id="PS00518">
    <property type="entry name" value="ZF_RING_1"/>
    <property type="match status" value="1"/>
</dbReference>
<dbReference type="Gene3D" id="3.30.40.10">
    <property type="entry name" value="Zinc/RING finger domain, C3HC4 (zinc finger)"/>
    <property type="match status" value="1"/>
</dbReference>
<evidence type="ECO:0000256" key="1">
    <source>
        <dbReference type="ARBA" id="ARBA00022723"/>
    </source>
</evidence>
<dbReference type="InterPro" id="IPR018247">
    <property type="entry name" value="EF_Hand_1_Ca_BS"/>
</dbReference>
<comment type="caution">
    <text evidence="10">The sequence shown here is derived from an EMBL/GenBank/DDBJ whole genome shotgun (WGS) entry which is preliminary data.</text>
</comment>
<keyword evidence="6" id="KW-0175">Coiled coil</keyword>
<evidence type="ECO:0000313" key="10">
    <source>
        <dbReference type="EMBL" id="KAF4677374.1"/>
    </source>
</evidence>
<feature type="region of interest" description="Disordered" evidence="7">
    <location>
        <begin position="1"/>
        <end position="25"/>
    </location>
</feature>
<keyword evidence="4" id="KW-0106">Calcium</keyword>
<keyword evidence="2 5" id="KW-0863">Zinc-finger</keyword>
<sequence>MPGWSQVGKKKRSLDQMPKRRQIHPPRVVGREDNIFADLDDDASDRAHGCSSGGEWCSENERIAARKKEMLVNGQIVSVDSGGVSIQRLAVETTRIGNKKMRKKIEREWKRQNKTLKMENANTDTLISFLIGLLPPLREFDQPDASSAVLDSWTNDEIDDLLECKICYALRPVFKQLPCPHRYCADCVAQMEQKPSAAGSLEVDSICCPECRVWSDIGLITYDVKTLQKLLERNARCSHYQHGCTWRGPLCHRPFHACAFEEWAEGLQQQQQQSAGGSSGSKSVAYEFPGEEQRPQERPQRPTVAAPKTVSVAANSTANIVTTPSLAKAAAAAGGRATKMRLVPPTRPKSMPGGKAAAVPIMAMPHTWQQLTKKQRAQMKAAAPKATVNLGAKASGPNGIRSNAKATVPKANLSSSSSGKATVPNVTFTRQQAGAPQAAVGGGKAPKYINRSVRHEETVVAQSSGAGGAGASAPVVTRKAVMAAAAAAAEHHQAVGLSITRPPTMSDSPIVERPSESATRALRQNGRIERRVTFEPAQTKATSSPQAVSAAVFQRSTINNRHGLTADNRVPSHPASSAAAMSSRLSQSPRQTRASPAQDSPEVRMSYHNSHRSPDYLHRNNDHPVGYDSSSLSSSRMESLNGGGATSPVKRTSNSDRPVKPPHPLELRSPRDQEPDLTRGEHAPEPEKPPSGVNGKHLRELDKPPKPATGPPPFANKNSETPGMHVAHAAAKRNLAESPRTPTPSRATEVAEKPVDVSDHDSASDPRIPERKAQQTPVRPSKPRYRPAFMRVLTIRGIVEVVVPRSPLSPGSTCPECLHSAVASILRDNNQAENAEARDEDAHSSDALENDVDPETRKKWDDLFDLFDIDKSNSLDAFELGSLIRSLGEHPFDTITQPMLTDLMRQVQTSKERAPPSACTDAGIDRQYSDLGGHITPPCTEVDRAQFHHLMHLIKMVKPTSSRGGSIAEDTDLFADTDHAFDDLKKVLSKLARERDVLGDPSGRMKGWDSKFLHACKQWEDYILGTTVTPRQRALGELKDFTLKMLGVYEDEKWVRHQRHVTRQCIYELNRQVSKLKKLKDILSDFKTDLSWFTRNMKMKSVKGSERAEIIMDEQIRIKGDISTLERHKSNTREKIQAIDREMQKTCHDRQQWQVATAAEAKEAEEKTKAAEYDIERAERYLAAFIAELYEIDIKCADSRVRGPTITEIEKQIESLRENNAELRRQVYGACQFLEESWIPTLSTAFDRIRAEGRATEEMITDVIDLEKTIHCDATTDVATAFPYTKVQRPVFGQTMSIDSGIGFSTRQRVDFTANLYGGVERALRSHDFRA</sequence>
<feature type="compositionally biased region" description="Basic and acidic residues" evidence="7">
    <location>
        <begin position="612"/>
        <end position="622"/>
    </location>
</feature>
<evidence type="ECO:0000256" key="5">
    <source>
        <dbReference type="PROSITE-ProRule" id="PRU00175"/>
    </source>
</evidence>
<evidence type="ECO:0000256" key="6">
    <source>
        <dbReference type="SAM" id="Coils"/>
    </source>
</evidence>
<dbReference type="SUPFAM" id="SSF47473">
    <property type="entry name" value="EF-hand"/>
    <property type="match status" value="1"/>
</dbReference>
<evidence type="ECO:0008006" key="12">
    <source>
        <dbReference type="Google" id="ProtNLM"/>
    </source>
</evidence>
<feature type="region of interest" description="Disordered" evidence="7">
    <location>
        <begin position="832"/>
        <end position="853"/>
    </location>
</feature>
<dbReference type="InterPro" id="IPR002048">
    <property type="entry name" value="EF_hand_dom"/>
</dbReference>
<feature type="region of interest" description="Disordered" evidence="7">
    <location>
        <begin position="499"/>
        <end position="549"/>
    </location>
</feature>
<dbReference type="GO" id="GO:0005509">
    <property type="term" value="F:calcium ion binding"/>
    <property type="evidence" value="ECO:0007669"/>
    <property type="project" value="InterPro"/>
</dbReference>
<name>A0A7J6N178_PERCH</name>
<feature type="coiled-coil region" evidence="6">
    <location>
        <begin position="1122"/>
        <end position="1181"/>
    </location>
</feature>
<evidence type="ECO:0000256" key="4">
    <source>
        <dbReference type="ARBA" id="ARBA00022837"/>
    </source>
</evidence>
<keyword evidence="3" id="KW-0862">Zinc</keyword>
<dbReference type="Gene3D" id="1.10.238.10">
    <property type="entry name" value="EF-hand"/>
    <property type="match status" value="1"/>
</dbReference>
<proteinExistence type="predicted"/>
<dbReference type="InterPro" id="IPR013083">
    <property type="entry name" value="Znf_RING/FYVE/PHD"/>
</dbReference>
<protein>
    <recommendedName>
        <fullName evidence="12">RING-type domain-containing protein</fullName>
    </recommendedName>
</protein>
<dbReference type="GO" id="GO:0008270">
    <property type="term" value="F:zinc ion binding"/>
    <property type="evidence" value="ECO:0007669"/>
    <property type="project" value="UniProtKB-KW"/>
</dbReference>
<feature type="domain" description="EF-hand" evidence="9">
    <location>
        <begin position="855"/>
        <end position="890"/>
    </location>
</feature>
<dbReference type="SUPFAM" id="SSF57850">
    <property type="entry name" value="RING/U-box"/>
    <property type="match status" value="1"/>
</dbReference>
<reference evidence="10 11" key="1">
    <citation type="submission" date="2020-04" db="EMBL/GenBank/DDBJ databases">
        <title>Perkinsus chesapeaki whole genome sequence.</title>
        <authorList>
            <person name="Bogema D.R."/>
        </authorList>
    </citation>
    <scope>NUCLEOTIDE SEQUENCE [LARGE SCALE GENOMIC DNA]</scope>
    <source>
        <strain evidence="10">ATCC PRA-425</strain>
    </source>
</reference>
<evidence type="ECO:0000259" key="9">
    <source>
        <dbReference type="PROSITE" id="PS50222"/>
    </source>
</evidence>
<organism evidence="10 11">
    <name type="scientific">Perkinsus chesapeaki</name>
    <name type="common">Clam parasite</name>
    <name type="synonym">Perkinsus andrewsi</name>
    <dbReference type="NCBI Taxonomy" id="330153"/>
    <lineage>
        <taxon>Eukaryota</taxon>
        <taxon>Sar</taxon>
        <taxon>Alveolata</taxon>
        <taxon>Perkinsozoa</taxon>
        <taxon>Perkinsea</taxon>
        <taxon>Perkinsida</taxon>
        <taxon>Perkinsidae</taxon>
        <taxon>Perkinsus</taxon>
    </lineage>
</organism>
<evidence type="ECO:0000313" key="11">
    <source>
        <dbReference type="Proteomes" id="UP000591131"/>
    </source>
</evidence>
<keyword evidence="1" id="KW-0479">Metal-binding</keyword>
<feature type="compositionally biased region" description="Basic and acidic residues" evidence="7">
    <location>
        <begin position="653"/>
        <end position="688"/>
    </location>
</feature>
<feature type="compositionally biased region" description="Basic and acidic residues" evidence="7">
    <location>
        <begin position="835"/>
        <end position="846"/>
    </location>
</feature>
<evidence type="ECO:0000259" key="8">
    <source>
        <dbReference type="PROSITE" id="PS50089"/>
    </source>
</evidence>
<feature type="region of interest" description="Disordered" evidence="7">
    <location>
        <begin position="562"/>
        <end position="785"/>
    </location>
</feature>
<feature type="compositionally biased region" description="Polar residues" evidence="7">
    <location>
        <begin position="589"/>
        <end position="598"/>
    </location>
</feature>
<dbReference type="OrthoDB" id="8062037at2759"/>
<feature type="compositionally biased region" description="Low complexity" evidence="7">
    <location>
        <begin position="572"/>
        <end position="588"/>
    </location>
</feature>
<feature type="domain" description="RING-type" evidence="8">
    <location>
        <begin position="164"/>
        <end position="212"/>
    </location>
</feature>